<evidence type="ECO:0000313" key="3">
    <source>
        <dbReference type="EMBL" id="CAD5121826.1"/>
    </source>
</evidence>
<comment type="caution">
    <text evidence="3">The sequence shown here is derived from an EMBL/GenBank/DDBJ whole genome shotgun (WGS) entry which is preliminary data.</text>
</comment>
<organism evidence="3 4">
    <name type="scientific">Dimorphilus gyrociliatus</name>
    <dbReference type="NCBI Taxonomy" id="2664684"/>
    <lineage>
        <taxon>Eukaryota</taxon>
        <taxon>Metazoa</taxon>
        <taxon>Spiralia</taxon>
        <taxon>Lophotrochozoa</taxon>
        <taxon>Annelida</taxon>
        <taxon>Polychaeta</taxon>
        <taxon>Polychaeta incertae sedis</taxon>
        <taxon>Dinophilidae</taxon>
        <taxon>Dimorphilus</taxon>
    </lineage>
</organism>
<dbReference type="Proteomes" id="UP000549394">
    <property type="component" value="Unassembled WGS sequence"/>
</dbReference>
<dbReference type="InterPro" id="IPR028089">
    <property type="entry name" value="DUF4455"/>
</dbReference>
<feature type="domain" description="DUF4455" evidence="2">
    <location>
        <begin position="169"/>
        <end position="305"/>
    </location>
</feature>
<dbReference type="PANTHER" id="PTHR21444:SF14">
    <property type="entry name" value="COILED-COIL DOMAIN-CONTAINING PROTEIN 180"/>
    <property type="match status" value="1"/>
</dbReference>
<dbReference type="AlphaFoldDB" id="A0A7I8W0Z3"/>
<evidence type="ECO:0000256" key="1">
    <source>
        <dbReference type="SAM" id="MobiDB-lite"/>
    </source>
</evidence>
<reference evidence="3 4" key="1">
    <citation type="submission" date="2020-08" db="EMBL/GenBank/DDBJ databases">
        <authorList>
            <person name="Hejnol A."/>
        </authorList>
    </citation>
    <scope>NUCLEOTIDE SEQUENCE [LARGE SCALE GENOMIC DNA]</scope>
</reference>
<dbReference type="OrthoDB" id="431588at2759"/>
<dbReference type="Pfam" id="PF14643">
    <property type="entry name" value="DUF4455"/>
    <property type="match status" value="1"/>
</dbReference>
<protein>
    <submittedName>
        <fullName evidence="3">DgyrCDS10298</fullName>
    </submittedName>
</protein>
<keyword evidence="4" id="KW-1185">Reference proteome</keyword>
<sequence length="309" mass="35676">MASSATERINSTNQARSEKLEETTPIQTRVIPSGKIYRQKFDAEVQLVRSLEKQKSEIRLQSAPSVKLDDREPTFMSNVGTATRRKDKRIPVASSNNKEGMLDKRQLTWATTQSNDDRIENPIFFKFIESNAKEPVSEGEEDVKVVEGLPDVIAPTKTNDLSIIDKISKSRRRRHESILEDMRQQLAIVGNRFEPEITSVSEDLIKKLTENDEYISQVFKKIEDDESLFTCTLEELKLIWRTVHDQSEERKKWICALEAELHEIEDKRTIEAQKILSHHADKLYKISYLLAADLEKYLDADSQLFHESP</sequence>
<evidence type="ECO:0000259" key="2">
    <source>
        <dbReference type="Pfam" id="PF14643"/>
    </source>
</evidence>
<dbReference type="EMBL" id="CAJFCJ010000015">
    <property type="protein sequence ID" value="CAD5121826.1"/>
    <property type="molecule type" value="Genomic_DNA"/>
</dbReference>
<proteinExistence type="predicted"/>
<feature type="compositionally biased region" description="Polar residues" evidence="1">
    <location>
        <begin position="1"/>
        <end position="15"/>
    </location>
</feature>
<dbReference type="PANTHER" id="PTHR21444">
    <property type="entry name" value="COILED-COIL DOMAIN-CONTAINING PROTEIN 180"/>
    <property type="match status" value="1"/>
</dbReference>
<evidence type="ECO:0000313" key="4">
    <source>
        <dbReference type="Proteomes" id="UP000549394"/>
    </source>
</evidence>
<gene>
    <name evidence="3" type="ORF">DGYR_LOCUS9729</name>
</gene>
<accession>A0A7I8W0Z3</accession>
<feature type="region of interest" description="Disordered" evidence="1">
    <location>
        <begin position="1"/>
        <end position="27"/>
    </location>
</feature>
<name>A0A7I8W0Z3_9ANNE</name>